<evidence type="ECO:0000256" key="5">
    <source>
        <dbReference type="ARBA" id="ARBA00022840"/>
    </source>
</evidence>
<sequence>MYPSGQKGLAGVAGRIDESCFISGGTGKGKSTLLRTFNGLIPDFYAGVFRGKVKVLGEKPSARVAYLVMQNPYEQITSLKVIDELVFPAVQGGVKYRDAKKDAEALAEEVGIGHLLGRTTHSLSTGELQIVEILSAILSMKKVLLMDEPFAHLSTRNVKNLVKIIEDLFAVISDHRVEFRELFPQHIDLGADKVVYPDVPAETGEAIFDGSLRLRKGEIIAVTGDNGSGKTTMLKRLAGEMKKAKMDFGMVLQNPNYHLTERTVAREVGDERFLRDFGLEGLKDRHPHALSYGQAKRVSIARAFKHDILLLDEPTAGQDMSFRMKLIHLLRKYGKTAVIATHDENLAKCCDGVVRL</sequence>
<evidence type="ECO:0000256" key="2">
    <source>
        <dbReference type="ARBA" id="ARBA00005417"/>
    </source>
</evidence>
<dbReference type="SUPFAM" id="SSF52540">
    <property type="entry name" value="P-loop containing nucleoside triphosphate hydrolases"/>
    <property type="match status" value="2"/>
</dbReference>
<name>A0ABZ3H3K0_GEOAI</name>
<keyword evidence="3" id="KW-0813">Transport</keyword>
<dbReference type="InterPro" id="IPR003439">
    <property type="entry name" value="ABC_transporter-like_ATP-bd"/>
</dbReference>
<dbReference type="GeneID" id="90449588"/>
<dbReference type="InterPro" id="IPR027417">
    <property type="entry name" value="P-loop_NTPase"/>
</dbReference>
<evidence type="ECO:0000313" key="7">
    <source>
        <dbReference type="EMBL" id="XAT63161.1"/>
    </source>
</evidence>
<keyword evidence="4" id="KW-0547">Nucleotide-binding</keyword>
<keyword evidence="8" id="KW-1185">Reference proteome</keyword>
<dbReference type="EMBL" id="CP087714">
    <property type="protein sequence ID" value="XAT63161.1"/>
    <property type="molecule type" value="Genomic_DNA"/>
</dbReference>
<dbReference type="PANTHER" id="PTHR43553">
    <property type="entry name" value="HEAVY METAL TRANSPORTER"/>
    <property type="match status" value="1"/>
</dbReference>
<evidence type="ECO:0000256" key="4">
    <source>
        <dbReference type="ARBA" id="ARBA00022741"/>
    </source>
</evidence>
<protein>
    <submittedName>
        <fullName evidence="7">ATP-binding cassette domain-containing protein</fullName>
    </submittedName>
</protein>
<evidence type="ECO:0000256" key="1">
    <source>
        <dbReference type="ARBA" id="ARBA00004202"/>
    </source>
</evidence>
<accession>A0ABZ3H3K0</accession>
<dbReference type="InterPro" id="IPR050095">
    <property type="entry name" value="ECF_ABC_transporter_ATP-bd"/>
</dbReference>
<dbReference type="InterPro" id="IPR003593">
    <property type="entry name" value="AAA+_ATPase"/>
</dbReference>
<evidence type="ECO:0000256" key="3">
    <source>
        <dbReference type="ARBA" id="ARBA00022448"/>
    </source>
</evidence>
<comment type="similarity">
    <text evidence="2">Belongs to the ABC transporter superfamily.</text>
</comment>
<gene>
    <name evidence="7" type="ORF">LPQ35_07825</name>
</gene>
<comment type="subcellular location">
    <subcellularLocation>
        <location evidence="1">Cell membrane</location>
        <topology evidence="1">Peripheral membrane protein</topology>
    </subcellularLocation>
</comment>
<keyword evidence="5 7" id="KW-0067">ATP-binding</keyword>
<evidence type="ECO:0000313" key="8">
    <source>
        <dbReference type="Proteomes" id="UP001492541"/>
    </source>
</evidence>
<reference evidence="7 8" key="1">
    <citation type="submission" date="2021-11" db="EMBL/GenBank/DDBJ databases">
        <title>Whole genome of Geoglobus acetivorans.</title>
        <authorList>
            <person name="Liu D."/>
        </authorList>
    </citation>
    <scope>NUCLEOTIDE SEQUENCE [LARGE SCALE GENOMIC DNA]</scope>
    <source>
        <strain evidence="7 8">SBH6</strain>
    </source>
</reference>
<dbReference type="PROSITE" id="PS50893">
    <property type="entry name" value="ABC_TRANSPORTER_2"/>
    <property type="match status" value="1"/>
</dbReference>
<dbReference type="RefSeq" id="WP_346297611.1">
    <property type="nucleotide sequence ID" value="NZ_CP087714.1"/>
</dbReference>
<dbReference type="SMART" id="SM00382">
    <property type="entry name" value="AAA"/>
    <property type="match status" value="2"/>
</dbReference>
<dbReference type="PANTHER" id="PTHR43553:SF24">
    <property type="entry name" value="ENERGY-COUPLING FACTOR TRANSPORTER ATP-BINDING PROTEIN ECFA1"/>
    <property type="match status" value="1"/>
</dbReference>
<dbReference type="Proteomes" id="UP001492541">
    <property type="component" value="Chromosome"/>
</dbReference>
<dbReference type="GO" id="GO:0005524">
    <property type="term" value="F:ATP binding"/>
    <property type="evidence" value="ECO:0007669"/>
    <property type="project" value="UniProtKB-KW"/>
</dbReference>
<dbReference type="Gene3D" id="3.40.50.300">
    <property type="entry name" value="P-loop containing nucleotide triphosphate hydrolases"/>
    <property type="match status" value="2"/>
</dbReference>
<feature type="domain" description="ABC transporter" evidence="6">
    <location>
        <begin position="1"/>
        <end position="241"/>
    </location>
</feature>
<evidence type="ECO:0000259" key="6">
    <source>
        <dbReference type="PROSITE" id="PS50893"/>
    </source>
</evidence>
<dbReference type="Pfam" id="PF00005">
    <property type="entry name" value="ABC_tran"/>
    <property type="match status" value="2"/>
</dbReference>
<proteinExistence type="inferred from homology"/>
<organism evidence="7 8">
    <name type="scientific">Geoglobus acetivorans</name>
    <dbReference type="NCBI Taxonomy" id="565033"/>
    <lineage>
        <taxon>Archaea</taxon>
        <taxon>Methanobacteriati</taxon>
        <taxon>Methanobacteriota</taxon>
        <taxon>Archaeoglobi</taxon>
        <taxon>Archaeoglobales</taxon>
        <taxon>Archaeoglobaceae</taxon>
        <taxon>Geoglobus</taxon>
    </lineage>
</organism>